<evidence type="ECO:0008006" key="4">
    <source>
        <dbReference type="Google" id="ProtNLM"/>
    </source>
</evidence>
<gene>
    <name evidence="2" type="ORF">PoB_002809300</name>
</gene>
<name>A0AAV4A4M7_9GAST</name>
<dbReference type="AlphaFoldDB" id="A0AAV4A4M7"/>
<keyword evidence="3" id="KW-1185">Reference proteome</keyword>
<dbReference type="Proteomes" id="UP000735302">
    <property type="component" value="Unassembled WGS sequence"/>
</dbReference>
<sequence length="195" mass="21681">MIFSWLFISSLHLQCTAGSKLCSSSAASVEAHDHCESYAHKLKACQDDPECVFCNKGRTDGGPRTGTCLHRSRAKLCVEQNYHDYRDRCPGICPALRTCGTCVTHGQTMKMGVNQDEGKSTDINDLINLSTDRNIYINDSGEDIGTTESILHKGSVLPINMDSSEGPVYTQRNKWRTYNQECFWCVKEAQCQTAA</sequence>
<evidence type="ECO:0000256" key="1">
    <source>
        <dbReference type="SAM" id="SignalP"/>
    </source>
</evidence>
<feature type="signal peptide" evidence="1">
    <location>
        <begin position="1"/>
        <end position="18"/>
    </location>
</feature>
<proteinExistence type="predicted"/>
<feature type="non-terminal residue" evidence="2">
    <location>
        <position position="195"/>
    </location>
</feature>
<comment type="caution">
    <text evidence="2">The sequence shown here is derived from an EMBL/GenBank/DDBJ whole genome shotgun (WGS) entry which is preliminary data.</text>
</comment>
<dbReference type="EMBL" id="BLXT01003474">
    <property type="protein sequence ID" value="GFO01588.1"/>
    <property type="molecule type" value="Genomic_DNA"/>
</dbReference>
<reference evidence="2 3" key="1">
    <citation type="journal article" date="2021" name="Elife">
        <title>Chloroplast acquisition without the gene transfer in kleptoplastic sea slugs, Plakobranchus ocellatus.</title>
        <authorList>
            <person name="Maeda T."/>
            <person name="Takahashi S."/>
            <person name="Yoshida T."/>
            <person name="Shimamura S."/>
            <person name="Takaki Y."/>
            <person name="Nagai Y."/>
            <person name="Toyoda A."/>
            <person name="Suzuki Y."/>
            <person name="Arimoto A."/>
            <person name="Ishii H."/>
            <person name="Satoh N."/>
            <person name="Nishiyama T."/>
            <person name="Hasebe M."/>
            <person name="Maruyama T."/>
            <person name="Minagawa J."/>
            <person name="Obokata J."/>
            <person name="Shigenobu S."/>
        </authorList>
    </citation>
    <scope>NUCLEOTIDE SEQUENCE [LARGE SCALE GENOMIC DNA]</scope>
</reference>
<accession>A0AAV4A4M7</accession>
<protein>
    <recommendedName>
        <fullName evidence="4">ShKT domain-containing protein</fullName>
    </recommendedName>
</protein>
<evidence type="ECO:0000313" key="3">
    <source>
        <dbReference type="Proteomes" id="UP000735302"/>
    </source>
</evidence>
<keyword evidence="1" id="KW-0732">Signal</keyword>
<evidence type="ECO:0000313" key="2">
    <source>
        <dbReference type="EMBL" id="GFO01588.1"/>
    </source>
</evidence>
<feature type="chain" id="PRO_5043618489" description="ShKT domain-containing protein" evidence="1">
    <location>
        <begin position="19"/>
        <end position="195"/>
    </location>
</feature>
<organism evidence="2 3">
    <name type="scientific">Plakobranchus ocellatus</name>
    <dbReference type="NCBI Taxonomy" id="259542"/>
    <lineage>
        <taxon>Eukaryota</taxon>
        <taxon>Metazoa</taxon>
        <taxon>Spiralia</taxon>
        <taxon>Lophotrochozoa</taxon>
        <taxon>Mollusca</taxon>
        <taxon>Gastropoda</taxon>
        <taxon>Heterobranchia</taxon>
        <taxon>Euthyneura</taxon>
        <taxon>Panpulmonata</taxon>
        <taxon>Sacoglossa</taxon>
        <taxon>Placobranchoidea</taxon>
        <taxon>Plakobranchidae</taxon>
        <taxon>Plakobranchus</taxon>
    </lineage>
</organism>